<dbReference type="KEGG" id="mod:AS202_13040"/>
<dbReference type="AlphaFoldDB" id="A0AAI8C5F4"/>
<protein>
    <submittedName>
        <fullName evidence="1">Uncharacterized protein</fullName>
    </submittedName>
</protein>
<name>A0AAI8C5F4_9FLAO</name>
<evidence type="ECO:0000313" key="1">
    <source>
        <dbReference type="EMBL" id="ALU27018.1"/>
    </source>
</evidence>
<gene>
    <name evidence="1" type="ORF">AS202_13040</name>
</gene>
<dbReference type="RefSeq" id="WP_058699543.1">
    <property type="nucleotide sequence ID" value="NZ_CP013690.1"/>
</dbReference>
<evidence type="ECO:0000313" key="2">
    <source>
        <dbReference type="Proteomes" id="UP000069030"/>
    </source>
</evidence>
<sequence length="310" mass="34495">MKRKSLIAVIVLTIGLAMNSCKNKEVEEVSTEGDRNIGYANLKPEEIVISNLGTDDDGFEHYSIVSGTENIKDYPKHFSFDNTLLTPGAFHADEVPEKIESKEWLGLISDSTNTYKLVAMAPLVSKILADTSEEEDEVSGVAISNSGKQACLMFIEKKNSSLKEAVVETANIPSYIYPGEKVQISFKGREYTLYATGTRKLNGVSEEDFLNSVEQGYEMPKYYVKNYTLRMEIKDGEQVSEMMLLSKKYFEEGQVPKVIFSGDLNGDNIIDILINTSTEYNISRPTLYLSDITNNNVSIQPVAAHESIGC</sequence>
<organism evidence="1 2">
    <name type="scientific">Myroides odoratimimus</name>
    <dbReference type="NCBI Taxonomy" id="76832"/>
    <lineage>
        <taxon>Bacteria</taxon>
        <taxon>Pseudomonadati</taxon>
        <taxon>Bacteroidota</taxon>
        <taxon>Flavobacteriia</taxon>
        <taxon>Flavobacteriales</taxon>
        <taxon>Flavobacteriaceae</taxon>
        <taxon>Myroides</taxon>
    </lineage>
</organism>
<accession>A0AAI8C5F4</accession>
<proteinExistence type="predicted"/>
<reference evidence="1 2" key="1">
    <citation type="journal article" date="2016" name="J. Zhejiang Univ. Sci. B">
        <title>Antibiotic resistance mechanisms of Myroides sp.</title>
        <authorList>
            <person name="Hu S."/>
            <person name="Yuan S."/>
            <person name="Qu H."/>
            <person name="Jiang T."/>
            <person name="Zhou Y."/>
            <person name="Wang M."/>
            <person name="Ming D."/>
        </authorList>
    </citation>
    <scope>NUCLEOTIDE SEQUENCE [LARGE SCALE GENOMIC DNA]</scope>
    <source>
        <strain evidence="1 2">PR63039</strain>
    </source>
</reference>
<dbReference type="EMBL" id="CP013690">
    <property type="protein sequence ID" value="ALU27018.1"/>
    <property type="molecule type" value="Genomic_DNA"/>
</dbReference>
<dbReference type="Proteomes" id="UP000069030">
    <property type="component" value="Chromosome"/>
</dbReference>